<evidence type="ECO:0000256" key="4">
    <source>
        <dbReference type="SAM" id="Phobius"/>
    </source>
</evidence>
<dbReference type="SMART" id="SM00304">
    <property type="entry name" value="HAMP"/>
    <property type="match status" value="2"/>
</dbReference>
<evidence type="ECO:0000313" key="8">
    <source>
        <dbReference type="Proteomes" id="UP001223420"/>
    </source>
</evidence>
<dbReference type="SUPFAM" id="SSF58104">
    <property type="entry name" value="Methyl-accepting chemotaxis protein (MCP) signaling domain"/>
    <property type="match status" value="1"/>
</dbReference>
<dbReference type="AlphaFoldDB" id="A0AAJ1TZG2"/>
<dbReference type="PRINTS" id="PR00260">
    <property type="entry name" value="CHEMTRNSDUCR"/>
</dbReference>
<keyword evidence="4" id="KW-0812">Transmembrane</keyword>
<comment type="caution">
    <text evidence="7">The sequence shown here is derived from an EMBL/GenBank/DDBJ whole genome shotgun (WGS) entry which is preliminary data.</text>
</comment>
<dbReference type="SMART" id="SM00283">
    <property type="entry name" value="MA"/>
    <property type="match status" value="1"/>
</dbReference>
<keyword evidence="1 3" id="KW-0807">Transducer</keyword>
<name>A0AAJ1TZG2_9HYPH</name>
<reference evidence="7" key="1">
    <citation type="submission" date="2023-07" db="EMBL/GenBank/DDBJ databases">
        <title>Genomic Encyclopedia of Type Strains, Phase IV (KMG-IV): sequencing the most valuable type-strain genomes for metagenomic binning, comparative biology and taxonomic classification.</title>
        <authorList>
            <person name="Goeker M."/>
        </authorList>
    </citation>
    <scope>NUCLEOTIDE SEQUENCE</scope>
    <source>
        <strain evidence="7">DSM 19569</strain>
    </source>
</reference>
<dbReference type="GO" id="GO:0016020">
    <property type="term" value="C:membrane"/>
    <property type="evidence" value="ECO:0007669"/>
    <property type="project" value="InterPro"/>
</dbReference>
<evidence type="ECO:0000259" key="6">
    <source>
        <dbReference type="PROSITE" id="PS50885"/>
    </source>
</evidence>
<dbReference type="GO" id="GO:0004888">
    <property type="term" value="F:transmembrane signaling receptor activity"/>
    <property type="evidence" value="ECO:0007669"/>
    <property type="project" value="InterPro"/>
</dbReference>
<dbReference type="EMBL" id="JAUSWL010000014">
    <property type="protein sequence ID" value="MDQ0546422.1"/>
    <property type="molecule type" value="Genomic_DNA"/>
</dbReference>
<sequence>MKFLRDAKILVKLAIPLLIVALAAGGFILYARASLIAQSEQTRHIIDVQAKRLALILGLQIDVSEMSVQARNLVLETRDSQLAGYETRIKQAKAHAFGQIDTLGKLADTPERRAANAELSQTLTALGAVIDRVIASAEEGNSELGRDILLSDGNPLRAKLWELAQARIDVLTAELQQERDASEQSAARATLTLVAAASSGLVAAIGAGVAVVVLGVTAPLKRLVRTLERMGHGEIDSEIAEAARGDEIGAVGRAVEGIKRMVAAEAAEQAEMRRRADAAASAERRRARAELADSFEQAMVGIVGAVSSSAVELQTAAQGMTDTASIAAMQAATVAAAAEEAAANVQTVAAAAEELGTSVQEIGRQVTGSAALTRTAAQEAGETTQLVQALNQTSAEIGEMVGLIANIASQTNLLALNATIEAARAGEAGRGFAVVASEVKELAGQTARVTDEITGQIGAIRAVTENAVAAIGGITNRIGEIDGVTASIAAAVEEQGAATQEIVRNVAQAASGTGEVTSNIVGVAEASEATGAAAAQVLGAAAALSDQSGLLNAEVARFLNGIRAA</sequence>
<dbReference type="InterPro" id="IPR004089">
    <property type="entry name" value="MCPsignal_dom"/>
</dbReference>
<evidence type="ECO:0000256" key="1">
    <source>
        <dbReference type="ARBA" id="ARBA00023224"/>
    </source>
</evidence>
<organism evidence="7 8">
    <name type="scientific">Methylobacterium brachiatum</name>
    <dbReference type="NCBI Taxonomy" id="269660"/>
    <lineage>
        <taxon>Bacteria</taxon>
        <taxon>Pseudomonadati</taxon>
        <taxon>Pseudomonadota</taxon>
        <taxon>Alphaproteobacteria</taxon>
        <taxon>Hyphomicrobiales</taxon>
        <taxon>Methylobacteriaceae</taxon>
        <taxon>Methylobacterium</taxon>
    </lineage>
</organism>
<comment type="similarity">
    <text evidence="2">Belongs to the methyl-accepting chemotaxis (MCP) protein family.</text>
</comment>
<feature type="domain" description="HAMP" evidence="6">
    <location>
        <begin position="214"/>
        <end position="267"/>
    </location>
</feature>
<dbReference type="InterPro" id="IPR003660">
    <property type="entry name" value="HAMP_dom"/>
</dbReference>
<dbReference type="Pfam" id="PF00015">
    <property type="entry name" value="MCPsignal"/>
    <property type="match status" value="1"/>
</dbReference>
<dbReference type="InterPro" id="IPR004090">
    <property type="entry name" value="Chemotax_Me-accpt_rcpt"/>
</dbReference>
<feature type="domain" description="Methyl-accepting transducer" evidence="5">
    <location>
        <begin position="302"/>
        <end position="545"/>
    </location>
</feature>
<dbReference type="CDD" id="cd06225">
    <property type="entry name" value="HAMP"/>
    <property type="match status" value="1"/>
</dbReference>
<dbReference type="Pfam" id="PF00672">
    <property type="entry name" value="HAMP"/>
    <property type="match status" value="1"/>
</dbReference>
<evidence type="ECO:0000256" key="2">
    <source>
        <dbReference type="ARBA" id="ARBA00029447"/>
    </source>
</evidence>
<dbReference type="InterPro" id="IPR024478">
    <property type="entry name" value="HlyB_4HB_MCP"/>
</dbReference>
<gene>
    <name evidence="7" type="ORF">QO001_005373</name>
</gene>
<feature type="transmembrane region" description="Helical" evidence="4">
    <location>
        <begin position="193"/>
        <end position="220"/>
    </location>
</feature>
<dbReference type="GO" id="GO:0006935">
    <property type="term" value="P:chemotaxis"/>
    <property type="evidence" value="ECO:0007669"/>
    <property type="project" value="InterPro"/>
</dbReference>
<dbReference type="Pfam" id="PF12729">
    <property type="entry name" value="4HB_MCP_1"/>
    <property type="match status" value="1"/>
</dbReference>
<proteinExistence type="inferred from homology"/>
<keyword evidence="4" id="KW-1133">Transmembrane helix</keyword>
<keyword evidence="4" id="KW-0472">Membrane</keyword>
<evidence type="ECO:0000256" key="3">
    <source>
        <dbReference type="PROSITE-ProRule" id="PRU00284"/>
    </source>
</evidence>
<dbReference type="PANTHER" id="PTHR32089">
    <property type="entry name" value="METHYL-ACCEPTING CHEMOTAXIS PROTEIN MCPB"/>
    <property type="match status" value="1"/>
</dbReference>
<dbReference type="PANTHER" id="PTHR32089:SF112">
    <property type="entry name" value="LYSOZYME-LIKE PROTEIN-RELATED"/>
    <property type="match status" value="1"/>
</dbReference>
<dbReference type="Gene3D" id="6.10.340.10">
    <property type="match status" value="1"/>
</dbReference>
<dbReference type="PROSITE" id="PS50885">
    <property type="entry name" value="HAMP"/>
    <property type="match status" value="1"/>
</dbReference>
<accession>A0AAJ1TZG2</accession>
<dbReference type="Proteomes" id="UP001223420">
    <property type="component" value="Unassembled WGS sequence"/>
</dbReference>
<evidence type="ECO:0000313" key="7">
    <source>
        <dbReference type="EMBL" id="MDQ0546422.1"/>
    </source>
</evidence>
<dbReference type="PROSITE" id="PS50111">
    <property type="entry name" value="CHEMOTAXIS_TRANSDUC_2"/>
    <property type="match status" value="1"/>
</dbReference>
<dbReference type="GO" id="GO:0007165">
    <property type="term" value="P:signal transduction"/>
    <property type="evidence" value="ECO:0007669"/>
    <property type="project" value="UniProtKB-KW"/>
</dbReference>
<protein>
    <submittedName>
        <fullName evidence="7">Methyl-accepting chemotaxis protein</fullName>
    </submittedName>
</protein>
<evidence type="ECO:0000259" key="5">
    <source>
        <dbReference type="PROSITE" id="PS50111"/>
    </source>
</evidence>
<dbReference type="RefSeq" id="WP_230367788.1">
    <property type="nucleotide sequence ID" value="NZ_JAJALK010000015.1"/>
</dbReference>
<dbReference type="SUPFAM" id="SSF158472">
    <property type="entry name" value="HAMP domain-like"/>
    <property type="match status" value="1"/>
</dbReference>
<dbReference type="Gene3D" id="1.10.287.950">
    <property type="entry name" value="Methyl-accepting chemotaxis protein"/>
    <property type="match status" value="1"/>
</dbReference>